<sequence length="97" mass="11160">MRAELGFNANGDCVMLLQSLGRLGLVTIIICITTIIFVLRVEFPWARKAFDQRRYFLIISRGRSLNFEKSSIQPRNSRISDPRIGIEADDDVRQCRT</sequence>
<protein>
    <submittedName>
        <fullName evidence="2">Uncharacterized protein</fullName>
    </submittedName>
</protein>
<keyword evidence="3" id="KW-1185">Reference proteome</keyword>
<evidence type="ECO:0000313" key="2">
    <source>
        <dbReference type="EMBL" id="KZS86448.1"/>
    </source>
</evidence>
<dbReference type="AlphaFoldDB" id="A0A164M7R7"/>
<reference evidence="2 3" key="1">
    <citation type="journal article" date="2016" name="Mol. Biol. Evol.">
        <title>Comparative Genomics of Early-Diverging Mushroom-Forming Fungi Provides Insights into the Origins of Lignocellulose Decay Capabilities.</title>
        <authorList>
            <person name="Nagy L.G."/>
            <person name="Riley R."/>
            <person name="Tritt A."/>
            <person name="Adam C."/>
            <person name="Daum C."/>
            <person name="Floudas D."/>
            <person name="Sun H."/>
            <person name="Yadav J.S."/>
            <person name="Pangilinan J."/>
            <person name="Larsson K.H."/>
            <person name="Matsuura K."/>
            <person name="Barry K."/>
            <person name="Labutti K."/>
            <person name="Kuo R."/>
            <person name="Ohm R.A."/>
            <person name="Bhattacharya S.S."/>
            <person name="Shirouzu T."/>
            <person name="Yoshinaga Y."/>
            <person name="Martin F.M."/>
            <person name="Grigoriev I.V."/>
            <person name="Hibbett D.S."/>
        </authorList>
    </citation>
    <scope>NUCLEOTIDE SEQUENCE [LARGE SCALE GENOMIC DNA]</scope>
    <source>
        <strain evidence="2 3">HHB9708</strain>
    </source>
</reference>
<dbReference type="Proteomes" id="UP000076722">
    <property type="component" value="Unassembled WGS sequence"/>
</dbReference>
<feature type="non-terminal residue" evidence="2">
    <location>
        <position position="97"/>
    </location>
</feature>
<keyword evidence="1" id="KW-0812">Transmembrane</keyword>
<keyword evidence="1" id="KW-1133">Transmembrane helix</keyword>
<evidence type="ECO:0000313" key="3">
    <source>
        <dbReference type="Proteomes" id="UP000076722"/>
    </source>
</evidence>
<keyword evidence="1" id="KW-0472">Membrane</keyword>
<proteinExistence type="predicted"/>
<gene>
    <name evidence="2" type="ORF">SISNIDRAFT_461683</name>
</gene>
<accession>A0A164M7R7</accession>
<dbReference type="EMBL" id="KV419499">
    <property type="protein sequence ID" value="KZS86448.1"/>
    <property type="molecule type" value="Genomic_DNA"/>
</dbReference>
<evidence type="ECO:0000256" key="1">
    <source>
        <dbReference type="SAM" id="Phobius"/>
    </source>
</evidence>
<feature type="transmembrane region" description="Helical" evidence="1">
    <location>
        <begin position="20"/>
        <end position="39"/>
    </location>
</feature>
<name>A0A164M7R7_9AGAM</name>
<organism evidence="2 3">
    <name type="scientific">Sistotremastrum niveocremeum HHB9708</name>
    <dbReference type="NCBI Taxonomy" id="1314777"/>
    <lineage>
        <taxon>Eukaryota</taxon>
        <taxon>Fungi</taxon>
        <taxon>Dikarya</taxon>
        <taxon>Basidiomycota</taxon>
        <taxon>Agaricomycotina</taxon>
        <taxon>Agaricomycetes</taxon>
        <taxon>Sistotremastrales</taxon>
        <taxon>Sistotremastraceae</taxon>
        <taxon>Sertulicium</taxon>
        <taxon>Sertulicium niveocremeum</taxon>
    </lineage>
</organism>